<dbReference type="Pfam" id="PF00932">
    <property type="entry name" value="LTD"/>
    <property type="match status" value="1"/>
</dbReference>
<comment type="caution">
    <text evidence="4">The sequence shown here is derived from an EMBL/GenBank/DDBJ whole genome shotgun (WGS) entry which is preliminary data.</text>
</comment>
<proteinExistence type="predicted"/>
<dbReference type="EMBL" id="CAJVCE010000043">
    <property type="protein sequence ID" value="CAG7658506.1"/>
    <property type="molecule type" value="Genomic_DNA"/>
</dbReference>
<dbReference type="PROSITE" id="PS51841">
    <property type="entry name" value="LTD"/>
    <property type="match status" value="1"/>
</dbReference>
<feature type="domain" description="LTD" evidence="3">
    <location>
        <begin position="305"/>
        <end position="476"/>
    </location>
</feature>
<dbReference type="InterPro" id="IPR001322">
    <property type="entry name" value="Lamin_tail_dom"/>
</dbReference>
<accession>A0ABM8VU05</accession>
<feature type="signal peptide" evidence="2">
    <location>
        <begin position="1"/>
        <end position="24"/>
    </location>
</feature>
<sequence length="508" mass="56637">MLKKNRKPVMALFAFIFAFSLLLAACMNHAKASDASGSLRIMTFNLRTANATDAQPWEKRRPVMKQLIQTEKPDVIGTQEGIYNQITDLEADLPGYSWIGVGREGGKLGEHMAIFYNKERLKPMEQDHFWLSDSPNVIGTVSWGNNIPRMVTWVRFQEIHTGKTFYMVNTHLDHASEASRQKSAQLIIDRLKAFDPEVPVILTADFNTPASGAVFKIFTEQGAMQDAFASAHQRVNDSIGTFHNYSDPTGGGSSRRIDWILNRGKINVVRGETVTFNTYGQYPSDHYPVMVDLVLQKTSKSTAEETVAKQPTSTALLITEIVPNSNDKGNYNYVEIYNSSNKAIDLEGYKIYYYYDPEAPFDKAKANKWTITEDQSGAGTVIQPNETKVIWIKKQPCCYNFGIEQFRANYGLSEAEFGPQQLLAVFTPGTNQGFNGVATNGRAISITSQDGYHLIGAQYNKGMLDVKANESVTYTDPLHLTSIMQKQAGNQKPTPGISNTGRRNGTEN</sequence>
<evidence type="ECO:0000313" key="5">
    <source>
        <dbReference type="Proteomes" id="UP000730618"/>
    </source>
</evidence>
<organism evidence="4 5">
    <name type="scientific">Paenibacillus allorhizosphaerae</name>
    <dbReference type="NCBI Taxonomy" id="2849866"/>
    <lineage>
        <taxon>Bacteria</taxon>
        <taxon>Bacillati</taxon>
        <taxon>Bacillota</taxon>
        <taxon>Bacilli</taxon>
        <taxon>Bacillales</taxon>
        <taxon>Paenibacillaceae</taxon>
        <taxon>Paenibacillus</taxon>
    </lineage>
</organism>
<dbReference type="PROSITE" id="PS51257">
    <property type="entry name" value="PROKAR_LIPOPROTEIN"/>
    <property type="match status" value="1"/>
</dbReference>
<protein>
    <recommendedName>
        <fullName evidence="3">LTD domain-containing protein</fullName>
    </recommendedName>
</protein>
<evidence type="ECO:0000256" key="1">
    <source>
        <dbReference type="SAM" id="MobiDB-lite"/>
    </source>
</evidence>
<dbReference type="PANTHER" id="PTHR12121:SF36">
    <property type="entry name" value="ENDONUCLEASE_EXONUCLEASE_PHOSPHATASE DOMAIN-CONTAINING PROTEIN"/>
    <property type="match status" value="1"/>
</dbReference>
<dbReference type="RefSeq" id="WP_230415730.1">
    <property type="nucleotide sequence ID" value="NZ_CAJVCE010000043.1"/>
</dbReference>
<keyword evidence="2" id="KW-0732">Signal</keyword>
<keyword evidence="5" id="KW-1185">Reference proteome</keyword>
<dbReference type="PANTHER" id="PTHR12121">
    <property type="entry name" value="CARBON CATABOLITE REPRESSOR PROTEIN 4"/>
    <property type="match status" value="1"/>
</dbReference>
<dbReference type="CDD" id="cd09083">
    <property type="entry name" value="EEP-1"/>
    <property type="match status" value="1"/>
</dbReference>
<dbReference type="InterPro" id="IPR050410">
    <property type="entry name" value="CCR4/nocturin_mRNA_transcr"/>
</dbReference>
<dbReference type="Proteomes" id="UP000730618">
    <property type="component" value="Unassembled WGS sequence"/>
</dbReference>
<dbReference type="InterPro" id="IPR005135">
    <property type="entry name" value="Endo/exonuclease/phosphatase"/>
</dbReference>
<dbReference type="Pfam" id="PF03372">
    <property type="entry name" value="Exo_endo_phos"/>
    <property type="match status" value="1"/>
</dbReference>
<gene>
    <name evidence="4" type="ORF">PAECIP111802_07060</name>
</gene>
<evidence type="ECO:0000313" key="4">
    <source>
        <dbReference type="EMBL" id="CAG7658506.1"/>
    </source>
</evidence>
<evidence type="ECO:0000256" key="2">
    <source>
        <dbReference type="SAM" id="SignalP"/>
    </source>
</evidence>
<name>A0ABM8VU05_9BACL</name>
<reference evidence="4 5" key="1">
    <citation type="submission" date="2021-06" db="EMBL/GenBank/DDBJ databases">
        <authorList>
            <person name="Criscuolo A."/>
        </authorList>
    </citation>
    <scope>NUCLEOTIDE SEQUENCE [LARGE SCALE GENOMIC DNA]</scope>
    <source>
        <strain evidence="5">CIP 111802</strain>
    </source>
</reference>
<feature type="region of interest" description="Disordered" evidence="1">
    <location>
        <begin position="485"/>
        <end position="508"/>
    </location>
</feature>
<feature type="chain" id="PRO_5047397761" description="LTD domain-containing protein" evidence="2">
    <location>
        <begin position="25"/>
        <end position="508"/>
    </location>
</feature>
<evidence type="ECO:0000259" key="3">
    <source>
        <dbReference type="PROSITE" id="PS51841"/>
    </source>
</evidence>